<evidence type="ECO:0000256" key="1">
    <source>
        <dbReference type="SAM" id="SignalP"/>
    </source>
</evidence>
<organism evidence="2">
    <name type="scientific">Culicoides sonorensis</name>
    <name type="common">Biting midge</name>
    <dbReference type="NCBI Taxonomy" id="179676"/>
    <lineage>
        <taxon>Eukaryota</taxon>
        <taxon>Metazoa</taxon>
        <taxon>Ecdysozoa</taxon>
        <taxon>Arthropoda</taxon>
        <taxon>Hexapoda</taxon>
        <taxon>Insecta</taxon>
        <taxon>Pterygota</taxon>
        <taxon>Neoptera</taxon>
        <taxon>Endopterygota</taxon>
        <taxon>Diptera</taxon>
        <taxon>Nematocera</taxon>
        <taxon>Chironomoidea</taxon>
        <taxon>Ceratopogonidae</taxon>
        <taxon>Ceratopogoninae</taxon>
        <taxon>Culicoides</taxon>
        <taxon>Monoculicoides</taxon>
    </lineage>
</organism>
<proteinExistence type="predicted"/>
<dbReference type="VEuPathDB" id="VectorBase:CSON014382"/>
<protein>
    <submittedName>
        <fullName evidence="2">CSON014382 protein</fullName>
    </submittedName>
</protein>
<feature type="signal peptide" evidence="1">
    <location>
        <begin position="1"/>
        <end position="17"/>
    </location>
</feature>
<accession>A0A336KRG8</accession>
<feature type="chain" id="PRO_5036328535" evidence="1">
    <location>
        <begin position="18"/>
        <end position="172"/>
    </location>
</feature>
<reference evidence="3" key="2">
    <citation type="submission" date="2018-07" db="EMBL/GenBank/DDBJ databases">
        <authorList>
            <person name="Quirk P.G."/>
            <person name="Krulwich T.A."/>
        </authorList>
    </citation>
    <scope>NUCLEOTIDE SEQUENCE</scope>
</reference>
<evidence type="ECO:0000313" key="3">
    <source>
        <dbReference type="EMBL" id="SSX27311.1"/>
    </source>
</evidence>
<dbReference type="EMBL" id="UFQS01000797">
    <property type="protein sequence ID" value="SSX06967.1"/>
    <property type="molecule type" value="Genomic_DNA"/>
</dbReference>
<dbReference type="AlphaFoldDB" id="A0A336KRG8"/>
<evidence type="ECO:0000313" key="2">
    <source>
        <dbReference type="EMBL" id="SSX06967.1"/>
    </source>
</evidence>
<dbReference type="EMBL" id="UFQT01000797">
    <property type="protein sequence ID" value="SSX27311.1"/>
    <property type="molecule type" value="Genomic_DNA"/>
</dbReference>
<name>A0A336KRG8_CULSO</name>
<gene>
    <name evidence="2" type="primary">CSON014382</name>
</gene>
<keyword evidence="1" id="KW-0732">Signal</keyword>
<sequence>MKFIFLTFFSTLICLSAQITKFYVAAVPVIDNKPINSSANTQHCDTLRCDDEKTDNLICTVSESGSIASFHSECGVNLINCYQRAYNASQYQIISRKACAHKDYLYMRGKCDKLKCENGQPEKAVCATNGSGTGLFKSACHIEILNCYQKIYARPQYRVVASKNCAKIQGWH</sequence>
<reference evidence="2" key="1">
    <citation type="submission" date="2018-04" db="EMBL/GenBank/DDBJ databases">
        <authorList>
            <person name="Go L.Y."/>
            <person name="Mitchell J.A."/>
        </authorList>
    </citation>
    <scope>NUCLEOTIDE SEQUENCE</scope>
    <source>
        <tissue evidence="2">Whole organism</tissue>
    </source>
</reference>